<dbReference type="Proteomes" id="UP000278983">
    <property type="component" value="Unassembled WGS sequence"/>
</dbReference>
<protein>
    <submittedName>
        <fullName evidence="2">DUF4421 domain-containing protein</fullName>
    </submittedName>
</protein>
<gene>
    <name evidence="2" type="ORF">EHV08_04275</name>
</gene>
<proteinExistence type="predicted"/>
<evidence type="ECO:0000313" key="3">
    <source>
        <dbReference type="Proteomes" id="UP000278983"/>
    </source>
</evidence>
<evidence type="ECO:0000313" key="2">
    <source>
        <dbReference type="EMBL" id="RUL59064.1"/>
    </source>
</evidence>
<accession>A0A3S0PA81</accession>
<keyword evidence="1" id="KW-0732">Signal</keyword>
<name>A0A3S0PA81_9BACT</name>
<dbReference type="Pfam" id="PF14391">
    <property type="entry name" value="DUF4421"/>
    <property type="match status" value="1"/>
</dbReference>
<feature type="signal peptide" evidence="1">
    <location>
        <begin position="1"/>
        <end position="25"/>
    </location>
</feature>
<comment type="caution">
    <text evidence="2">The sequence shown here is derived from an EMBL/GenBank/DDBJ whole genome shotgun (WGS) entry which is preliminary data.</text>
</comment>
<dbReference type="AlphaFoldDB" id="A0A3S0PA81"/>
<dbReference type="InterPro" id="IPR025535">
    <property type="entry name" value="DUF4421"/>
</dbReference>
<evidence type="ECO:0000256" key="1">
    <source>
        <dbReference type="SAM" id="SignalP"/>
    </source>
</evidence>
<dbReference type="OrthoDB" id="975269at2"/>
<organism evidence="2 3">
    <name type="scientific">Prevotella koreensis</name>
    <dbReference type="NCBI Taxonomy" id="2490854"/>
    <lineage>
        <taxon>Bacteria</taxon>
        <taxon>Pseudomonadati</taxon>
        <taxon>Bacteroidota</taxon>
        <taxon>Bacteroidia</taxon>
        <taxon>Bacteroidales</taxon>
        <taxon>Prevotellaceae</taxon>
        <taxon>Prevotella</taxon>
    </lineage>
</organism>
<reference evidence="2 3" key="1">
    <citation type="submission" date="2018-12" db="EMBL/GenBank/DDBJ databases">
        <title>Genome sequencing of Prevotella sp. KCOM 3155 (= JS262).</title>
        <authorList>
            <person name="Kook J.-K."/>
            <person name="Park S.-N."/>
            <person name="Lim Y.K."/>
        </authorList>
    </citation>
    <scope>NUCLEOTIDE SEQUENCE [LARGE SCALE GENOMIC DNA]</scope>
    <source>
        <strain evidence="2 3">KCOM 3155</strain>
    </source>
</reference>
<dbReference type="EMBL" id="RYYU01000001">
    <property type="protein sequence ID" value="RUL59064.1"/>
    <property type="molecule type" value="Genomic_DNA"/>
</dbReference>
<keyword evidence="3" id="KW-1185">Reference proteome</keyword>
<feature type="chain" id="PRO_5018687811" evidence="1">
    <location>
        <begin position="26"/>
        <end position="374"/>
    </location>
</feature>
<sequence length="374" mass="43006">MFQAYKNLRLYVIFSVLLVSVSLFANNDIAPSDSIMEKAEKGVNKKNVIYSFLKSFNEIDSTYIEPQHYNYTVMLQNTTTYEIYNLTSKSGQAVTFAPKPIIKLGPYFGWRWVFLGYTFDINHLSKTNNKKEFDISLYSSQIGIDLYYRKSGKDYLIKSIKFSDGQISRKEMAFSGIEVGIKGFNIYYIFNHKKFSYPAAFSQSTVQKKSCGSPLIGIGYTSHSLKLDYNKLHDIIADVADSHHKEKVDSGLMFNHVKYVDYSVSGGYAYNYVFARNCLFAASLSLAVAYKRSIGERQDHNFQLRDFKFSNFNMDAIGRFGLVYNNMKWYCGASAIIKAYNYRKPQFSTNNVFGSLNIYAGINFGKRKEYRNKK</sequence>